<evidence type="ECO:0000313" key="11">
    <source>
        <dbReference type="Proteomes" id="UP000034231"/>
    </source>
</evidence>
<feature type="transmembrane region" description="Helical" evidence="8">
    <location>
        <begin position="142"/>
        <end position="159"/>
    </location>
</feature>
<keyword evidence="3" id="KW-0328">Glycosyltransferase</keyword>
<evidence type="ECO:0000256" key="5">
    <source>
        <dbReference type="ARBA" id="ARBA00022692"/>
    </source>
</evidence>
<feature type="transmembrane region" description="Helical" evidence="8">
    <location>
        <begin position="208"/>
        <end position="228"/>
    </location>
</feature>
<comment type="caution">
    <text evidence="10">The sequence shown here is derived from an EMBL/GenBank/DDBJ whole genome shotgun (WGS) entry which is preliminary data.</text>
</comment>
<protein>
    <recommendedName>
        <fullName evidence="9">Glycosyltransferase RgtA/B/C/D-like domain-containing protein</fullName>
    </recommendedName>
</protein>
<gene>
    <name evidence="10" type="ORF">US68_C0002G0016</name>
</gene>
<keyword evidence="6 8" id="KW-1133">Transmembrane helix</keyword>
<proteinExistence type="predicted"/>
<dbReference type="GO" id="GO:0016763">
    <property type="term" value="F:pentosyltransferase activity"/>
    <property type="evidence" value="ECO:0007669"/>
    <property type="project" value="TreeGrafter"/>
</dbReference>
<evidence type="ECO:0000313" key="10">
    <source>
        <dbReference type="EMBL" id="KKQ50739.1"/>
    </source>
</evidence>
<keyword evidence="4" id="KW-0808">Transferase</keyword>
<dbReference type="Proteomes" id="UP000034231">
    <property type="component" value="Unassembled WGS sequence"/>
</dbReference>
<accession>A0A0G0KNI9</accession>
<evidence type="ECO:0000256" key="4">
    <source>
        <dbReference type="ARBA" id="ARBA00022679"/>
    </source>
</evidence>
<dbReference type="PANTHER" id="PTHR33908">
    <property type="entry name" value="MANNOSYLTRANSFERASE YKCB-RELATED"/>
    <property type="match status" value="1"/>
</dbReference>
<name>A0A0G0KNI9_9BACT</name>
<comment type="subcellular location">
    <subcellularLocation>
        <location evidence="1">Cell membrane</location>
        <topology evidence="1">Multi-pass membrane protein</topology>
    </subcellularLocation>
</comment>
<feature type="transmembrane region" description="Helical" evidence="8">
    <location>
        <begin position="315"/>
        <end position="332"/>
    </location>
</feature>
<organism evidence="10 11">
    <name type="scientific">Candidatus Shapirobacteria bacterium GW2011_GWE1_38_10</name>
    <dbReference type="NCBI Taxonomy" id="1618488"/>
    <lineage>
        <taxon>Bacteria</taxon>
        <taxon>Candidatus Shapironibacteriota</taxon>
    </lineage>
</organism>
<sequence>MKLKTPLLKILPILITWGVGFFLRCYRQSSLLPFYYDQGRDAKMAADIISLKNFPAIGPTTGIDGLFLGPFWYYLITPGYFVGNGNPVIASYFIAFLESLTIPLIYYLVKLYWRRDTAYAASILWAFSHYLIRSSRWFSNPSPLPTMVLLLMIFLLKIFKDKKYYYLPWVALILGISLQLEAASAIFFIPIILIFFATNFSAIKKIKIVIWVKSVIAFGVLLLPQLAFELKNNFLISKNFFGFLTGKVNSDSGKSWAIPTYNFIISRLDTYYQAFFSKLDTNVTQISLVFLTIFLIGLIFLIIKKRTDIFIKLELLWLLVPLFLLIFFVGNYGNLYDYYLTGFFPSFIILFAVVITFPKNILPYLILIVLSFVYFFKGTYVPLRNYLSAGIDGPNTIAYGNEIAAVDYVCQKNSENPGNFDVYVPPVIAHSYDYLFQWRRSQNLCKDFVQERNSNLYIIYEVDPPHPERLHNWFDKYKQDKIIHEELFGGVRVKQLLRQP</sequence>
<keyword evidence="5 8" id="KW-0812">Transmembrane</keyword>
<feature type="transmembrane region" description="Helical" evidence="8">
    <location>
        <begin position="364"/>
        <end position="383"/>
    </location>
</feature>
<feature type="transmembrane region" description="Helical" evidence="8">
    <location>
        <begin position="6"/>
        <end position="26"/>
    </location>
</feature>
<dbReference type="AlphaFoldDB" id="A0A0G0KNI9"/>
<dbReference type="Pfam" id="PF13231">
    <property type="entry name" value="PMT_2"/>
    <property type="match status" value="1"/>
</dbReference>
<dbReference type="PANTHER" id="PTHR33908:SF11">
    <property type="entry name" value="MEMBRANE PROTEIN"/>
    <property type="match status" value="1"/>
</dbReference>
<keyword evidence="2" id="KW-1003">Cell membrane</keyword>
<dbReference type="EMBL" id="LBTX01000002">
    <property type="protein sequence ID" value="KKQ50739.1"/>
    <property type="molecule type" value="Genomic_DNA"/>
</dbReference>
<evidence type="ECO:0000256" key="2">
    <source>
        <dbReference type="ARBA" id="ARBA00022475"/>
    </source>
</evidence>
<dbReference type="GO" id="GO:0009103">
    <property type="term" value="P:lipopolysaccharide biosynthetic process"/>
    <property type="evidence" value="ECO:0007669"/>
    <property type="project" value="UniProtKB-ARBA"/>
</dbReference>
<evidence type="ECO:0000256" key="3">
    <source>
        <dbReference type="ARBA" id="ARBA00022676"/>
    </source>
</evidence>
<reference evidence="10 11" key="1">
    <citation type="journal article" date="2015" name="Nature">
        <title>rRNA introns, odd ribosomes, and small enigmatic genomes across a large radiation of phyla.</title>
        <authorList>
            <person name="Brown C.T."/>
            <person name="Hug L.A."/>
            <person name="Thomas B.C."/>
            <person name="Sharon I."/>
            <person name="Castelle C.J."/>
            <person name="Singh A."/>
            <person name="Wilkins M.J."/>
            <person name="Williams K.H."/>
            <person name="Banfield J.F."/>
        </authorList>
    </citation>
    <scope>NUCLEOTIDE SEQUENCE [LARGE SCALE GENOMIC DNA]</scope>
</reference>
<dbReference type="GO" id="GO:0005886">
    <property type="term" value="C:plasma membrane"/>
    <property type="evidence" value="ECO:0007669"/>
    <property type="project" value="UniProtKB-SubCell"/>
</dbReference>
<evidence type="ECO:0000256" key="8">
    <source>
        <dbReference type="SAM" id="Phobius"/>
    </source>
</evidence>
<evidence type="ECO:0000256" key="6">
    <source>
        <dbReference type="ARBA" id="ARBA00022989"/>
    </source>
</evidence>
<evidence type="ECO:0000256" key="7">
    <source>
        <dbReference type="ARBA" id="ARBA00023136"/>
    </source>
</evidence>
<feature type="transmembrane region" description="Helical" evidence="8">
    <location>
        <begin position="88"/>
        <end position="109"/>
    </location>
</feature>
<evidence type="ECO:0000259" key="9">
    <source>
        <dbReference type="Pfam" id="PF13231"/>
    </source>
</evidence>
<feature type="transmembrane region" description="Helical" evidence="8">
    <location>
        <begin position="165"/>
        <end position="196"/>
    </location>
</feature>
<dbReference type="InterPro" id="IPR050297">
    <property type="entry name" value="LipidA_mod_glycosyltrf_83"/>
</dbReference>
<feature type="domain" description="Glycosyltransferase RgtA/B/C/D-like" evidence="9">
    <location>
        <begin position="70"/>
        <end position="218"/>
    </location>
</feature>
<dbReference type="InterPro" id="IPR038731">
    <property type="entry name" value="RgtA/B/C-like"/>
</dbReference>
<feature type="transmembrane region" description="Helical" evidence="8">
    <location>
        <begin position="283"/>
        <end position="303"/>
    </location>
</feature>
<keyword evidence="7 8" id="KW-0472">Membrane</keyword>
<evidence type="ECO:0000256" key="1">
    <source>
        <dbReference type="ARBA" id="ARBA00004651"/>
    </source>
</evidence>